<evidence type="ECO:0000256" key="1">
    <source>
        <dbReference type="SAM" id="Coils"/>
    </source>
</evidence>
<dbReference type="InterPro" id="IPR036034">
    <property type="entry name" value="PDZ_sf"/>
</dbReference>
<organism evidence="3 4">
    <name type="scientific">Lutzomyia longipalpis</name>
    <name type="common">Sand fly</name>
    <dbReference type="NCBI Taxonomy" id="7200"/>
    <lineage>
        <taxon>Eukaryota</taxon>
        <taxon>Metazoa</taxon>
        <taxon>Ecdysozoa</taxon>
        <taxon>Arthropoda</taxon>
        <taxon>Hexapoda</taxon>
        <taxon>Insecta</taxon>
        <taxon>Pterygota</taxon>
        <taxon>Neoptera</taxon>
        <taxon>Endopterygota</taxon>
        <taxon>Diptera</taxon>
        <taxon>Nematocera</taxon>
        <taxon>Psychodoidea</taxon>
        <taxon>Psychodidae</taxon>
        <taxon>Lutzomyia</taxon>
        <taxon>Lutzomyia</taxon>
    </lineage>
</organism>
<accession>A0A1B0CBR1</accession>
<evidence type="ECO:0000313" key="3">
    <source>
        <dbReference type="EnsemblMetazoa" id="LLOJ001690-PA"/>
    </source>
</evidence>
<dbReference type="InterPro" id="IPR001478">
    <property type="entry name" value="PDZ"/>
</dbReference>
<keyword evidence="1" id="KW-0175">Coiled coil</keyword>
<dbReference type="EnsemblMetazoa" id="LLOJ001690-RA">
    <property type="protein sequence ID" value="LLOJ001690-PA"/>
    <property type="gene ID" value="LLOJ001690"/>
</dbReference>
<dbReference type="Gene3D" id="2.30.42.10">
    <property type="match status" value="1"/>
</dbReference>
<dbReference type="AlphaFoldDB" id="A0A1B0CBR1"/>
<feature type="domain" description="PDZ" evidence="2">
    <location>
        <begin position="30"/>
        <end position="110"/>
    </location>
</feature>
<dbReference type="EMBL" id="AJWK01005765">
    <property type="status" value="NOT_ANNOTATED_CDS"/>
    <property type="molecule type" value="Genomic_DNA"/>
</dbReference>
<reference evidence="3" key="1">
    <citation type="submission" date="2020-05" db="UniProtKB">
        <authorList>
            <consortium name="EnsemblMetazoa"/>
        </authorList>
    </citation>
    <scope>IDENTIFICATION</scope>
    <source>
        <strain evidence="3">Jacobina</strain>
    </source>
</reference>
<dbReference type="SMART" id="SM00228">
    <property type="entry name" value="PDZ"/>
    <property type="match status" value="1"/>
</dbReference>
<proteinExistence type="predicted"/>
<feature type="coiled-coil region" evidence="1">
    <location>
        <begin position="179"/>
        <end position="206"/>
    </location>
</feature>
<protein>
    <recommendedName>
        <fullName evidence="2">PDZ domain-containing protein</fullName>
    </recommendedName>
</protein>
<evidence type="ECO:0000259" key="2">
    <source>
        <dbReference type="SMART" id="SM00228"/>
    </source>
</evidence>
<dbReference type="VEuPathDB" id="VectorBase:LLOJ001690"/>
<sequence>GVDNFRRLFAGKFGESLGNLETKEKRPYHPFLYVEVLRAFCTFVNGDEALAPLTVIGVRRGGLPTHEGIYDDDIIVKVNDIPVKGMKLREVQMMVRKSGRFVKVLVKDSNDDALNEQLRNQNRRKAACDWESVFPWNDVEKPIYHESNCYMVPSQAMERMMRAHELAMVIEEQRQEAELRRIAEIMRQGEKEKQDAEAAAEDTIIESPPPEFIRLDEVFETIFYLQKREPCSCEHVTYLVYKIQLPEGSEDISEKLIKKHVQFAE</sequence>
<evidence type="ECO:0000313" key="4">
    <source>
        <dbReference type="Proteomes" id="UP000092461"/>
    </source>
</evidence>
<name>A0A1B0CBR1_LUTLO</name>
<dbReference type="VEuPathDB" id="VectorBase:LLONM1_003712"/>
<keyword evidence="4" id="KW-1185">Reference proteome</keyword>
<dbReference type="SUPFAM" id="SSF50156">
    <property type="entry name" value="PDZ domain-like"/>
    <property type="match status" value="1"/>
</dbReference>
<dbReference type="Proteomes" id="UP000092461">
    <property type="component" value="Unassembled WGS sequence"/>
</dbReference>
<dbReference type="Pfam" id="PF00595">
    <property type="entry name" value="PDZ"/>
    <property type="match status" value="1"/>
</dbReference>